<evidence type="ECO:0000256" key="2">
    <source>
        <dbReference type="ARBA" id="ARBA00022692"/>
    </source>
</evidence>
<dbReference type="Gene3D" id="1.20.1740.10">
    <property type="entry name" value="Amino acid/polyamine transporter I"/>
    <property type="match status" value="1"/>
</dbReference>
<comment type="subcellular location">
    <subcellularLocation>
        <location evidence="1">Membrane</location>
        <topology evidence="1">Multi-pass membrane protein</topology>
    </subcellularLocation>
</comment>
<evidence type="ECO:0000256" key="3">
    <source>
        <dbReference type="ARBA" id="ARBA00022989"/>
    </source>
</evidence>
<organism evidence="6">
    <name type="scientific">Singulisphaera sp. Ch08</name>
    <dbReference type="NCBI Taxonomy" id="3120278"/>
    <lineage>
        <taxon>Bacteria</taxon>
        <taxon>Pseudomonadati</taxon>
        <taxon>Planctomycetota</taxon>
        <taxon>Planctomycetia</taxon>
        <taxon>Isosphaerales</taxon>
        <taxon>Isosphaeraceae</taxon>
        <taxon>Singulisphaera</taxon>
    </lineage>
</organism>
<dbReference type="PANTHER" id="PTHR11785">
    <property type="entry name" value="AMINO ACID TRANSPORTER"/>
    <property type="match status" value="1"/>
</dbReference>
<feature type="transmembrane region" description="Helical" evidence="5">
    <location>
        <begin position="416"/>
        <end position="436"/>
    </location>
</feature>
<name>A0AAU7CHN3_9BACT</name>
<dbReference type="PIRSF" id="PIRSF006060">
    <property type="entry name" value="AA_transporter"/>
    <property type="match status" value="1"/>
</dbReference>
<evidence type="ECO:0000313" key="6">
    <source>
        <dbReference type="EMBL" id="XBH04543.1"/>
    </source>
</evidence>
<proteinExistence type="predicted"/>
<evidence type="ECO:0000256" key="4">
    <source>
        <dbReference type="ARBA" id="ARBA00023136"/>
    </source>
</evidence>
<dbReference type="InterPro" id="IPR050598">
    <property type="entry name" value="AminoAcid_Transporter"/>
</dbReference>
<dbReference type="GO" id="GO:0015179">
    <property type="term" value="F:L-amino acid transmembrane transporter activity"/>
    <property type="evidence" value="ECO:0007669"/>
    <property type="project" value="TreeGrafter"/>
</dbReference>
<accession>A0AAU7CHN3</accession>
<reference evidence="6" key="1">
    <citation type="submission" date="2024-05" db="EMBL/GenBank/DDBJ databases">
        <title>Planctomycetes of the genus Singulisphaera possess chitinolytic capabilities.</title>
        <authorList>
            <person name="Ivanova A."/>
        </authorList>
    </citation>
    <scope>NUCLEOTIDE SEQUENCE</scope>
    <source>
        <strain evidence="6">Ch08T</strain>
    </source>
</reference>
<feature type="transmembrane region" description="Helical" evidence="5">
    <location>
        <begin position="277"/>
        <end position="298"/>
    </location>
</feature>
<dbReference type="InterPro" id="IPR002293">
    <property type="entry name" value="AA/rel_permease1"/>
</dbReference>
<evidence type="ECO:0000256" key="1">
    <source>
        <dbReference type="ARBA" id="ARBA00004141"/>
    </source>
</evidence>
<feature type="transmembrane region" description="Helical" evidence="5">
    <location>
        <begin position="477"/>
        <end position="494"/>
    </location>
</feature>
<feature type="transmembrane region" description="Helical" evidence="5">
    <location>
        <begin position="328"/>
        <end position="354"/>
    </location>
</feature>
<feature type="transmembrane region" description="Helical" evidence="5">
    <location>
        <begin position="448"/>
        <end position="471"/>
    </location>
</feature>
<dbReference type="RefSeq" id="WP_406697315.1">
    <property type="nucleotide sequence ID" value="NZ_CP155447.1"/>
</dbReference>
<feature type="transmembrane region" description="Helical" evidence="5">
    <location>
        <begin position="230"/>
        <end position="248"/>
    </location>
</feature>
<feature type="transmembrane region" description="Helical" evidence="5">
    <location>
        <begin position="188"/>
        <end position="210"/>
    </location>
</feature>
<feature type="transmembrane region" description="Helical" evidence="5">
    <location>
        <begin position="21"/>
        <end position="41"/>
    </location>
</feature>
<dbReference type="Pfam" id="PF13520">
    <property type="entry name" value="AA_permease_2"/>
    <property type="match status" value="1"/>
</dbReference>
<dbReference type="EMBL" id="CP155447">
    <property type="protein sequence ID" value="XBH04543.1"/>
    <property type="molecule type" value="Genomic_DNA"/>
</dbReference>
<dbReference type="PANTHER" id="PTHR11785:SF512">
    <property type="entry name" value="SOBREMESA, ISOFORM B"/>
    <property type="match status" value="1"/>
</dbReference>
<dbReference type="AlphaFoldDB" id="A0AAU7CHN3"/>
<evidence type="ECO:0000256" key="5">
    <source>
        <dbReference type="SAM" id="Phobius"/>
    </source>
</evidence>
<keyword evidence="2 5" id="KW-0812">Transmembrane</keyword>
<gene>
    <name evidence="6" type="ORF">V5E97_00575</name>
</gene>
<keyword evidence="3 5" id="KW-1133">Transmembrane helix</keyword>
<feature type="transmembrane region" description="Helical" evidence="5">
    <location>
        <begin position="374"/>
        <end position="396"/>
    </location>
</feature>
<dbReference type="GO" id="GO:0016020">
    <property type="term" value="C:membrane"/>
    <property type="evidence" value="ECO:0007669"/>
    <property type="project" value="UniProtKB-SubCell"/>
</dbReference>
<keyword evidence="4 5" id="KW-0472">Membrane</keyword>
<feature type="transmembrane region" description="Helical" evidence="5">
    <location>
        <begin position="97"/>
        <end position="124"/>
    </location>
</feature>
<sequence>MPTTTTEPSEPTPKLVRELGLVDATMIVMGSMIGSGIFITSAESARLVGSPGWLLIAWGLAGLMTITGALCCAELAAMMPKAGGQYVFLREAYGPSLGFLFGWSMFLVVQTGTIAAVAVAFAKFLGVLIPAVASDHYLVAPRVWGHYAISLSTQQLVAILLIVALTVTNTRGLRAGRLIQNSFTFTKTIALIGLIVVGLSLGLNPKAAAWTASWWNPAANGWDPGKVQTSLNATGGLALAMLLGRAMIGPLFSQSAWNNVTFTGGEIRDPGRNLPRALMLGCGTVIALYLLANIAYLVTLPLDQIQGAPQDRVGTALMHAVFGRPGTVAMAVAILISTFGCVNGLILAGARVYYAMARDGLFFERVGTTNRQHVPGVALVAQGVWACLLALPVTVTADPSTHEPIYGNLYSQLLEYIIPVDVAFYMLMVGAVTALRRKAPEAERPYRTLGYPLPALIYLGLAVLVVLDFIVMTPETSGIGVLIVLAGIPVYFLWSRVGRKAE</sequence>
<feature type="transmembrane region" description="Helical" evidence="5">
    <location>
        <begin position="144"/>
        <end position="167"/>
    </location>
</feature>
<feature type="transmembrane region" description="Helical" evidence="5">
    <location>
        <begin position="53"/>
        <end position="76"/>
    </location>
</feature>
<protein>
    <submittedName>
        <fullName evidence="6">Amino acid permease</fullName>
    </submittedName>
</protein>